<gene>
    <name evidence="2" type="ORF">Glove_99g70</name>
</gene>
<keyword evidence="1" id="KW-0812">Transmembrane</keyword>
<feature type="transmembrane region" description="Helical" evidence="1">
    <location>
        <begin position="70"/>
        <end position="90"/>
    </location>
</feature>
<feature type="transmembrane region" description="Helical" evidence="1">
    <location>
        <begin position="102"/>
        <end position="127"/>
    </location>
</feature>
<dbReference type="Proteomes" id="UP000266861">
    <property type="component" value="Unassembled WGS sequence"/>
</dbReference>
<keyword evidence="3" id="KW-1185">Reference proteome</keyword>
<protein>
    <recommendedName>
        <fullName evidence="4">G-protein coupled receptors family 1 profile domain-containing protein</fullName>
    </recommendedName>
</protein>
<evidence type="ECO:0008006" key="4">
    <source>
        <dbReference type="Google" id="ProtNLM"/>
    </source>
</evidence>
<organism evidence="2 3">
    <name type="scientific">Diversispora epigaea</name>
    <dbReference type="NCBI Taxonomy" id="1348612"/>
    <lineage>
        <taxon>Eukaryota</taxon>
        <taxon>Fungi</taxon>
        <taxon>Fungi incertae sedis</taxon>
        <taxon>Mucoromycota</taxon>
        <taxon>Glomeromycotina</taxon>
        <taxon>Glomeromycetes</taxon>
        <taxon>Diversisporales</taxon>
        <taxon>Diversisporaceae</taxon>
        <taxon>Diversispora</taxon>
    </lineage>
</organism>
<name>A0A397J6F4_9GLOM</name>
<accession>A0A397J6F4</accession>
<reference evidence="2 3" key="1">
    <citation type="submission" date="2018-08" db="EMBL/GenBank/DDBJ databases">
        <title>Genome and evolution of the arbuscular mycorrhizal fungus Diversispora epigaea (formerly Glomus versiforme) and its bacterial endosymbionts.</title>
        <authorList>
            <person name="Sun X."/>
            <person name="Fei Z."/>
            <person name="Harrison M."/>
        </authorList>
    </citation>
    <scope>NUCLEOTIDE SEQUENCE [LARGE SCALE GENOMIC DNA]</scope>
    <source>
        <strain evidence="2 3">IT104</strain>
    </source>
</reference>
<keyword evidence="1" id="KW-1133">Transmembrane helix</keyword>
<dbReference type="EMBL" id="PQFF01000092">
    <property type="protein sequence ID" value="RHZ83047.1"/>
    <property type="molecule type" value="Genomic_DNA"/>
</dbReference>
<proteinExistence type="predicted"/>
<sequence>MSIAEIVAFSATAIIAVVCTVAIGYQTYLIPNKLRITCLFCIPLLISSLILAFTRTFLNSPELKWYTNSYLLIKSIYSSALILCIIDIGKSKFYPQNHYNTTLYKLAIIFLLAGNLCCIISIVLIMLESNQLFKTLGFITTTFLFVASGCFSFTYSFEPIFSTIKNKNNNNNNNNNRNNHKKRLNPTVAAIGIYYMTALGIVAMFSIPFYLIINLLGGPGGYYWQIGAYIDVILRYSVIMAVGMPPSKNLIQFIKRKSFGMTTLDISTIERDVIRCGCVIGGVDSGIWHMNDLDN</sequence>
<evidence type="ECO:0000313" key="3">
    <source>
        <dbReference type="Proteomes" id="UP000266861"/>
    </source>
</evidence>
<feature type="transmembrane region" description="Helical" evidence="1">
    <location>
        <begin position="6"/>
        <end position="25"/>
    </location>
</feature>
<keyword evidence="1" id="KW-0472">Membrane</keyword>
<comment type="caution">
    <text evidence="2">The sequence shown here is derived from an EMBL/GenBank/DDBJ whole genome shotgun (WGS) entry which is preliminary data.</text>
</comment>
<evidence type="ECO:0000256" key="1">
    <source>
        <dbReference type="SAM" id="Phobius"/>
    </source>
</evidence>
<feature type="transmembrane region" description="Helical" evidence="1">
    <location>
        <begin position="187"/>
        <end position="213"/>
    </location>
</feature>
<evidence type="ECO:0000313" key="2">
    <source>
        <dbReference type="EMBL" id="RHZ83047.1"/>
    </source>
</evidence>
<dbReference type="OrthoDB" id="2348943at2759"/>
<feature type="transmembrane region" description="Helical" evidence="1">
    <location>
        <begin position="133"/>
        <end position="157"/>
    </location>
</feature>
<feature type="transmembrane region" description="Helical" evidence="1">
    <location>
        <begin position="233"/>
        <end position="251"/>
    </location>
</feature>
<dbReference type="AlphaFoldDB" id="A0A397J6F4"/>
<feature type="transmembrane region" description="Helical" evidence="1">
    <location>
        <begin position="37"/>
        <end position="58"/>
    </location>
</feature>